<gene>
    <name evidence="2" type="ORF">L3X38_029566</name>
</gene>
<protein>
    <submittedName>
        <fullName evidence="2">Uncharacterized protein</fullName>
    </submittedName>
</protein>
<feature type="region of interest" description="Disordered" evidence="1">
    <location>
        <begin position="275"/>
        <end position="294"/>
    </location>
</feature>
<keyword evidence="3" id="KW-1185">Reference proteome</keyword>
<evidence type="ECO:0000256" key="1">
    <source>
        <dbReference type="SAM" id="MobiDB-lite"/>
    </source>
</evidence>
<evidence type="ECO:0000313" key="2">
    <source>
        <dbReference type="EMBL" id="KAI5330168.1"/>
    </source>
</evidence>
<reference evidence="2 3" key="1">
    <citation type="journal article" date="2022" name="G3 (Bethesda)">
        <title>Whole-genome sequence and methylome profiling of the almond [Prunus dulcis (Mill.) D.A. Webb] cultivar 'Nonpareil'.</title>
        <authorList>
            <person name="D'Amico-Willman K.M."/>
            <person name="Ouma W.Z."/>
            <person name="Meulia T."/>
            <person name="Sideli G.M."/>
            <person name="Gradziel T.M."/>
            <person name="Fresnedo-Ramirez J."/>
        </authorList>
    </citation>
    <scope>NUCLEOTIDE SEQUENCE [LARGE SCALE GENOMIC DNA]</scope>
    <source>
        <strain evidence="2">Clone GOH B32 T37-40</strain>
    </source>
</reference>
<name>A0AAD4VS49_PRUDU</name>
<feature type="region of interest" description="Disordered" evidence="1">
    <location>
        <begin position="50"/>
        <end position="84"/>
    </location>
</feature>
<dbReference type="EMBL" id="JAJFAZ020000005">
    <property type="protein sequence ID" value="KAI5330168.1"/>
    <property type="molecule type" value="Genomic_DNA"/>
</dbReference>
<feature type="compositionally biased region" description="Basic and acidic residues" evidence="1">
    <location>
        <begin position="50"/>
        <end position="63"/>
    </location>
</feature>
<proteinExistence type="predicted"/>
<evidence type="ECO:0000313" key="3">
    <source>
        <dbReference type="Proteomes" id="UP001054821"/>
    </source>
</evidence>
<accession>A0AAD4VS49</accession>
<dbReference type="Proteomes" id="UP001054821">
    <property type="component" value="Chromosome 5"/>
</dbReference>
<sequence length="343" mass="37044">MGVAPFSSVEIKRLVNANNKKVNSMHKVWDILLKSLPELPKTRDLPCKEATGKQAKRAKESSVRVKSPPIARTAGPGIGDSSAGGEPVSDLLKTGFLSSPSACAKLADHVYRAGDLCAFLNLPLDKQEEAAMYHLQKGMVFAVGAMRNSRDVAPSSALLDELVKKNADLTDKFSNERIRHDARISEMKESLSMLKSSVGQKDSELKSLMATLLERKEAYFCLEHKHAALAQDRDKLLVKFDTHVEATEASKLEIAANAYKLGYLDCQNGASPCCPLEDDDGEQSGLDLPPTQSEQVDVVDAEAVEEQIADEADAKEQAAEAVEQVVPVGQNEAVASAVEDVIG</sequence>
<dbReference type="AlphaFoldDB" id="A0AAD4VS49"/>
<organism evidence="2 3">
    <name type="scientific">Prunus dulcis</name>
    <name type="common">Almond</name>
    <name type="synonym">Amygdalus dulcis</name>
    <dbReference type="NCBI Taxonomy" id="3755"/>
    <lineage>
        <taxon>Eukaryota</taxon>
        <taxon>Viridiplantae</taxon>
        <taxon>Streptophyta</taxon>
        <taxon>Embryophyta</taxon>
        <taxon>Tracheophyta</taxon>
        <taxon>Spermatophyta</taxon>
        <taxon>Magnoliopsida</taxon>
        <taxon>eudicotyledons</taxon>
        <taxon>Gunneridae</taxon>
        <taxon>Pentapetalae</taxon>
        <taxon>rosids</taxon>
        <taxon>fabids</taxon>
        <taxon>Rosales</taxon>
        <taxon>Rosaceae</taxon>
        <taxon>Amygdaloideae</taxon>
        <taxon>Amygdaleae</taxon>
        <taxon>Prunus</taxon>
    </lineage>
</organism>
<comment type="caution">
    <text evidence="2">The sequence shown here is derived from an EMBL/GenBank/DDBJ whole genome shotgun (WGS) entry which is preliminary data.</text>
</comment>